<evidence type="ECO:0000313" key="1">
    <source>
        <dbReference type="EMBL" id="KAL0967793.1"/>
    </source>
</evidence>
<evidence type="ECO:0008006" key="3">
    <source>
        <dbReference type="Google" id="ProtNLM"/>
    </source>
</evidence>
<organism evidence="1 2">
    <name type="scientific">Umbra pygmaea</name>
    <name type="common">Eastern mudminnow</name>
    <dbReference type="NCBI Taxonomy" id="75934"/>
    <lineage>
        <taxon>Eukaryota</taxon>
        <taxon>Metazoa</taxon>
        <taxon>Chordata</taxon>
        <taxon>Craniata</taxon>
        <taxon>Vertebrata</taxon>
        <taxon>Euteleostomi</taxon>
        <taxon>Actinopterygii</taxon>
        <taxon>Neopterygii</taxon>
        <taxon>Teleostei</taxon>
        <taxon>Protacanthopterygii</taxon>
        <taxon>Esociformes</taxon>
        <taxon>Umbridae</taxon>
        <taxon>Umbra</taxon>
    </lineage>
</organism>
<name>A0ABD0WD33_UMBPY</name>
<sequence>MEQVYRQPARASGIIVQMEAIHIGGRVNPCIALSVFLASPYELMNLTQNPINIPVKCFVFMTVLFLYIRKLLPLYQSIFTVFFPHPVPHFQFPFKSCCVINTSGAGWLNIDQMLPPSKCC</sequence>
<dbReference type="AlphaFoldDB" id="A0ABD0WD33"/>
<dbReference type="EMBL" id="JAGEUA010000008">
    <property type="protein sequence ID" value="KAL0967793.1"/>
    <property type="molecule type" value="Genomic_DNA"/>
</dbReference>
<accession>A0ABD0WD33</accession>
<proteinExistence type="predicted"/>
<gene>
    <name evidence="1" type="ORF">UPYG_G00257010</name>
</gene>
<comment type="caution">
    <text evidence="1">The sequence shown here is derived from an EMBL/GenBank/DDBJ whole genome shotgun (WGS) entry which is preliminary data.</text>
</comment>
<reference evidence="1 2" key="1">
    <citation type="submission" date="2024-06" db="EMBL/GenBank/DDBJ databases">
        <authorList>
            <person name="Pan Q."/>
            <person name="Wen M."/>
            <person name="Jouanno E."/>
            <person name="Zahm M."/>
            <person name="Klopp C."/>
            <person name="Cabau C."/>
            <person name="Louis A."/>
            <person name="Berthelot C."/>
            <person name="Parey E."/>
            <person name="Roest Crollius H."/>
            <person name="Montfort J."/>
            <person name="Robinson-Rechavi M."/>
            <person name="Bouchez O."/>
            <person name="Lampietro C."/>
            <person name="Lopez Roques C."/>
            <person name="Donnadieu C."/>
            <person name="Postlethwait J."/>
            <person name="Bobe J."/>
            <person name="Verreycken H."/>
            <person name="Guiguen Y."/>
        </authorList>
    </citation>
    <scope>NUCLEOTIDE SEQUENCE [LARGE SCALE GENOMIC DNA]</scope>
    <source>
        <strain evidence="1">Up_M1</strain>
        <tissue evidence="1">Testis</tissue>
    </source>
</reference>
<dbReference type="Proteomes" id="UP001557470">
    <property type="component" value="Unassembled WGS sequence"/>
</dbReference>
<keyword evidence="2" id="KW-1185">Reference proteome</keyword>
<protein>
    <recommendedName>
        <fullName evidence="3">DNA-directed RNA polymerase</fullName>
    </recommendedName>
</protein>
<evidence type="ECO:0000313" key="2">
    <source>
        <dbReference type="Proteomes" id="UP001557470"/>
    </source>
</evidence>